<organism evidence="2 3">
    <name type="scientific">Kitasatospora xanthocidica</name>
    <dbReference type="NCBI Taxonomy" id="83382"/>
    <lineage>
        <taxon>Bacteria</taxon>
        <taxon>Bacillati</taxon>
        <taxon>Actinomycetota</taxon>
        <taxon>Actinomycetes</taxon>
        <taxon>Kitasatosporales</taxon>
        <taxon>Streptomycetaceae</taxon>
        <taxon>Kitasatospora</taxon>
    </lineage>
</organism>
<sequence>MVAVVHPGAGVVVLQGEGEVGGEGAQEGGVVGVEGGEDWEVVGAGEVGEGLDGVADGGGAGEG</sequence>
<evidence type="ECO:0000256" key="1">
    <source>
        <dbReference type="SAM" id="MobiDB-lite"/>
    </source>
</evidence>
<gene>
    <name evidence="2" type="ORF">DR950_00015</name>
</gene>
<dbReference type="AlphaFoldDB" id="A0A372ZKP1"/>
<keyword evidence="3" id="KW-1185">Reference proteome</keyword>
<dbReference type="Proteomes" id="UP000263377">
    <property type="component" value="Unassembled WGS sequence"/>
</dbReference>
<reference evidence="2 3" key="1">
    <citation type="submission" date="2018-08" db="EMBL/GenBank/DDBJ databases">
        <title>Diversity &amp; Physiological Properties of Lignin-Decomposing Actinobacteria from Soil.</title>
        <authorList>
            <person name="Roh S.G."/>
            <person name="Kim S.B."/>
        </authorList>
    </citation>
    <scope>NUCLEOTIDE SEQUENCE [LARGE SCALE GENOMIC DNA]</scope>
    <source>
        <strain evidence="2 3">MMS17-GH009</strain>
    </source>
</reference>
<feature type="compositionally biased region" description="Gly residues" evidence="1">
    <location>
        <begin position="45"/>
        <end position="63"/>
    </location>
</feature>
<dbReference type="EMBL" id="QVIG01000001">
    <property type="protein sequence ID" value="RGD56386.1"/>
    <property type="molecule type" value="Genomic_DNA"/>
</dbReference>
<comment type="caution">
    <text evidence="2">The sequence shown here is derived from an EMBL/GenBank/DDBJ whole genome shotgun (WGS) entry which is preliminary data.</text>
</comment>
<evidence type="ECO:0000313" key="2">
    <source>
        <dbReference type="EMBL" id="RGD56386.1"/>
    </source>
</evidence>
<evidence type="ECO:0000313" key="3">
    <source>
        <dbReference type="Proteomes" id="UP000263377"/>
    </source>
</evidence>
<name>A0A372ZKP1_9ACTN</name>
<proteinExistence type="predicted"/>
<protein>
    <submittedName>
        <fullName evidence="2">Uncharacterized protein</fullName>
    </submittedName>
</protein>
<feature type="region of interest" description="Disordered" evidence="1">
    <location>
        <begin position="44"/>
        <end position="63"/>
    </location>
</feature>
<accession>A0A372ZKP1</accession>